<dbReference type="PANTHER" id="PTHR46430">
    <property type="entry name" value="PROTEIN SKT5-RELATED"/>
    <property type="match status" value="1"/>
</dbReference>
<dbReference type="SMART" id="SM00671">
    <property type="entry name" value="SEL1"/>
    <property type="match status" value="6"/>
</dbReference>
<dbReference type="Gene3D" id="1.25.40.10">
    <property type="entry name" value="Tetratricopeptide repeat domain"/>
    <property type="match status" value="2"/>
</dbReference>
<feature type="compositionally biased region" description="Polar residues" evidence="2">
    <location>
        <begin position="771"/>
        <end position="782"/>
    </location>
</feature>
<dbReference type="Pfam" id="PF08238">
    <property type="entry name" value="Sel1"/>
    <property type="match status" value="7"/>
</dbReference>
<feature type="compositionally biased region" description="Low complexity" evidence="2">
    <location>
        <begin position="232"/>
        <end position="252"/>
    </location>
</feature>
<gene>
    <name evidence="3" type="ORF">MUCCIDRAFT_165218</name>
</gene>
<feature type="region of interest" description="Disordered" evidence="2">
    <location>
        <begin position="763"/>
        <end position="822"/>
    </location>
</feature>
<keyword evidence="4" id="KW-1185">Reference proteome</keyword>
<protein>
    <submittedName>
        <fullName evidence="3">Uncharacterized protein</fullName>
    </submittedName>
</protein>
<accession>A0A162QED2</accession>
<evidence type="ECO:0000256" key="2">
    <source>
        <dbReference type="SAM" id="MobiDB-lite"/>
    </source>
</evidence>
<reference evidence="3 4" key="1">
    <citation type="submission" date="2015-06" db="EMBL/GenBank/DDBJ databases">
        <title>Expansion of signal transduction pathways in fungi by whole-genome duplication.</title>
        <authorList>
            <consortium name="DOE Joint Genome Institute"/>
            <person name="Corrochano L.M."/>
            <person name="Kuo A."/>
            <person name="Marcet-Houben M."/>
            <person name="Polaino S."/>
            <person name="Salamov A."/>
            <person name="Villalobos J.M."/>
            <person name="Alvarez M.I."/>
            <person name="Avalos J."/>
            <person name="Benito E.P."/>
            <person name="Benoit I."/>
            <person name="Burger G."/>
            <person name="Camino L.P."/>
            <person name="Canovas D."/>
            <person name="Cerda-Olmedo E."/>
            <person name="Cheng J.-F."/>
            <person name="Dominguez A."/>
            <person name="Elias M."/>
            <person name="Eslava A.P."/>
            <person name="Glaser F."/>
            <person name="Grimwood J."/>
            <person name="Gutierrez G."/>
            <person name="Heitman J."/>
            <person name="Henrissat B."/>
            <person name="Iturriaga E.A."/>
            <person name="Lang B.F."/>
            <person name="Lavin J.L."/>
            <person name="Lee S."/>
            <person name="Li W."/>
            <person name="Lindquist E."/>
            <person name="Lopez-Garcia S."/>
            <person name="Luque E.M."/>
            <person name="Marcos A.T."/>
            <person name="Martin J."/>
            <person name="Mccluskey K."/>
            <person name="Medina H.R."/>
            <person name="Miralles-Duran A."/>
            <person name="Miyazaki A."/>
            <person name="Munoz-Torres E."/>
            <person name="Oguiza J.A."/>
            <person name="Ohm R."/>
            <person name="Olmedo M."/>
            <person name="Orejas M."/>
            <person name="Ortiz-Castellanos L."/>
            <person name="Pisabarro A.G."/>
            <person name="Rodriguez-Romero J."/>
            <person name="Ruiz-Herrera J."/>
            <person name="Ruiz-Vazquez R."/>
            <person name="Sanz C."/>
            <person name="Schackwitz W."/>
            <person name="Schmutz J."/>
            <person name="Shahriari M."/>
            <person name="Shelest E."/>
            <person name="Silva-Franco F."/>
            <person name="Soanes D."/>
            <person name="Syed K."/>
            <person name="Tagua V.G."/>
            <person name="Talbot N.J."/>
            <person name="Thon M."/>
            <person name="De Vries R.P."/>
            <person name="Wiebenga A."/>
            <person name="Yadav J.S."/>
            <person name="Braun E.L."/>
            <person name="Baker S."/>
            <person name="Garre V."/>
            <person name="Horwitz B."/>
            <person name="Torres-Martinez S."/>
            <person name="Idnurm A."/>
            <person name="Herrera-Estrella A."/>
            <person name="Gabaldon T."/>
            <person name="Grigoriev I.V."/>
        </authorList>
    </citation>
    <scope>NUCLEOTIDE SEQUENCE [LARGE SCALE GENOMIC DNA]</scope>
    <source>
        <strain evidence="3 4">CBS 277.49</strain>
    </source>
</reference>
<feature type="region of interest" description="Disordered" evidence="2">
    <location>
        <begin position="47"/>
        <end position="83"/>
    </location>
</feature>
<dbReference type="InterPro" id="IPR051726">
    <property type="entry name" value="Chitin_Synth_Reg"/>
</dbReference>
<feature type="compositionally biased region" description="Basic and acidic residues" evidence="2">
    <location>
        <begin position="798"/>
        <end position="815"/>
    </location>
</feature>
<feature type="compositionally biased region" description="Acidic residues" evidence="2">
    <location>
        <begin position="47"/>
        <end position="64"/>
    </location>
</feature>
<evidence type="ECO:0000313" key="3">
    <source>
        <dbReference type="EMBL" id="OAD01330.1"/>
    </source>
</evidence>
<name>A0A162QED2_MUCCL</name>
<dbReference type="InterPro" id="IPR006597">
    <property type="entry name" value="Sel1-like"/>
</dbReference>
<dbReference type="PANTHER" id="PTHR46430:SF1">
    <property type="entry name" value="CHITIN SYNTHASE REGULATOR SKT5-RELATED"/>
    <property type="match status" value="1"/>
</dbReference>
<keyword evidence="1" id="KW-0677">Repeat</keyword>
<comment type="caution">
    <text evidence="3">The sequence shown here is derived from an EMBL/GenBank/DDBJ whole genome shotgun (WGS) entry which is preliminary data.</text>
</comment>
<feature type="region of interest" description="Disordered" evidence="2">
    <location>
        <begin position="213"/>
        <end position="262"/>
    </location>
</feature>
<dbReference type="VEuPathDB" id="FungiDB:MUCCIDRAFT_165218"/>
<dbReference type="STRING" id="747725.A0A162QED2"/>
<dbReference type="Proteomes" id="UP000077051">
    <property type="component" value="Unassembled WGS sequence"/>
</dbReference>
<organism evidence="3 4">
    <name type="scientific">Mucor lusitanicus CBS 277.49</name>
    <dbReference type="NCBI Taxonomy" id="747725"/>
    <lineage>
        <taxon>Eukaryota</taxon>
        <taxon>Fungi</taxon>
        <taxon>Fungi incertae sedis</taxon>
        <taxon>Mucoromycota</taxon>
        <taxon>Mucoromycotina</taxon>
        <taxon>Mucoromycetes</taxon>
        <taxon>Mucorales</taxon>
        <taxon>Mucorineae</taxon>
        <taxon>Mucoraceae</taxon>
        <taxon>Mucor</taxon>
    </lineage>
</organism>
<evidence type="ECO:0000256" key="1">
    <source>
        <dbReference type="ARBA" id="ARBA00022737"/>
    </source>
</evidence>
<evidence type="ECO:0000313" key="4">
    <source>
        <dbReference type="Proteomes" id="UP000077051"/>
    </source>
</evidence>
<dbReference type="SUPFAM" id="SSF81901">
    <property type="entry name" value="HCP-like"/>
    <property type="match status" value="2"/>
</dbReference>
<proteinExistence type="predicted"/>
<dbReference type="AlphaFoldDB" id="A0A162QED2"/>
<sequence length="822" mass="93711">MIDRTTSTANIHQYQTKPLQRMDIVHDEKTIVNQIQHLLLVEDDEVFDNDGDDEDEQDEDEDFADLPPTLDAPNLTRTESASSEFSHIQYVDSIRKSRPLPKIPDRTSSKELPTNMTAIMSESFKNNTRVSAQQLFQMLNQSKLSEDDEHDTSDDDAEYGGVYALKTQMPSPTLSNREVLKQYYEELNLNYKTMTPVEEVDEDQFIANYALEPTTPDHSARPVSQISLQPPSLASGRSSPTSSRNSSQSTDLPDPPLDFDFQTPKQANAVLQTPNQPPTESTQQKFDTINDISSLYATPTDGYSYGAPRPSIENACEASENAPNHQNAPSNRLSLYSDVQKLSEMNQALMTPEISNSSIPALAHQQPQYEQLSRQAMHNSQDQHQQQALVSVSSYNKRVDSRVSMTSASLVHDKESIKTYRRMATKTNDRNIQFTYAKYLMQLVSLYVGSKEPSVVATRDRLQEEAEYWVDKLAKSNHAAALYTKGQWLRHCGDSKAIGIFVGAQYKRVNHAKAFKCFQQAAKYGSVEAYYELAEYWMVRKDYKKSMDCYRYAASKQHILSLYKLANILLRGLLHQQKDIQQGLIYLRQAADSEKPDCARSAYDLACILANDLKSIDLENEPSITTFYITPNATVAMHYFKKADRFGLINATFRLGQFYKEGQQQFHPNAWEAYKCFARAAEHGNEDAMIELAHFYKDGISGYLSPQPLLAFQWCHKATENGNPVAEYVLGTFYEYGIGVYPDQTKAQEWYKRSASKRYEPAEERLHIKRSSSNQQILQQQKPNEHKYSHPPKTGPKKYYEESVRLAETSRRTHAEQNCQIM</sequence>
<dbReference type="InterPro" id="IPR011990">
    <property type="entry name" value="TPR-like_helical_dom_sf"/>
</dbReference>
<dbReference type="EMBL" id="AMYB01000006">
    <property type="protein sequence ID" value="OAD01330.1"/>
    <property type="molecule type" value="Genomic_DNA"/>
</dbReference>
<dbReference type="OrthoDB" id="272077at2759"/>